<evidence type="ECO:0000256" key="1">
    <source>
        <dbReference type="SAM" id="MobiDB-lite"/>
    </source>
</evidence>
<dbReference type="PROSITE" id="PS50925">
    <property type="entry name" value="BLUF"/>
    <property type="match status" value="1"/>
</dbReference>
<protein>
    <submittedName>
        <fullName evidence="3">PacA</fullName>
    </submittedName>
</protein>
<dbReference type="InterPro" id="IPR016137">
    <property type="entry name" value="RGS"/>
</dbReference>
<evidence type="ECO:0000259" key="2">
    <source>
        <dbReference type="PROSITE" id="PS50925"/>
    </source>
</evidence>
<dbReference type="GO" id="GO:0009882">
    <property type="term" value="F:blue light photoreceptor activity"/>
    <property type="evidence" value="ECO:0007669"/>
    <property type="project" value="InterPro"/>
</dbReference>
<feature type="compositionally biased region" description="Acidic residues" evidence="1">
    <location>
        <begin position="566"/>
        <end position="583"/>
    </location>
</feature>
<dbReference type="Pfam" id="PF00615">
    <property type="entry name" value="RGS"/>
    <property type="match status" value="1"/>
</dbReference>
<dbReference type="InterPro" id="IPR023393">
    <property type="entry name" value="START-like_dom_sf"/>
</dbReference>
<dbReference type="Gene3D" id="3.30.70.100">
    <property type="match status" value="1"/>
</dbReference>
<keyword evidence="4" id="KW-1185">Reference proteome</keyword>
<dbReference type="SUPFAM" id="SSF54975">
    <property type="entry name" value="Acylphosphatase/BLUF domain-like"/>
    <property type="match status" value="1"/>
</dbReference>
<dbReference type="PANTHER" id="PTHR19308">
    <property type="entry name" value="PHOSPHATIDYLCHOLINE TRANSFER PROTEIN"/>
    <property type="match status" value="1"/>
</dbReference>
<organism evidence="3 4">
    <name type="scientific">Acrasis kona</name>
    <dbReference type="NCBI Taxonomy" id="1008807"/>
    <lineage>
        <taxon>Eukaryota</taxon>
        <taxon>Discoba</taxon>
        <taxon>Heterolobosea</taxon>
        <taxon>Tetramitia</taxon>
        <taxon>Eutetramitia</taxon>
        <taxon>Acrasidae</taxon>
        <taxon>Acrasis</taxon>
    </lineage>
</organism>
<dbReference type="SMART" id="SM01034">
    <property type="entry name" value="BLUF"/>
    <property type="match status" value="1"/>
</dbReference>
<dbReference type="Proteomes" id="UP001431209">
    <property type="component" value="Unassembled WGS sequence"/>
</dbReference>
<dbReference type="Gene3D" id="3.30.530.20">
    <property type="match status" value="1"/>
</dbReference>
<proteinExistence type="predicted"/>
<name>A0AAW2Z4E9_9EUKA</name>
<comment type="caution">
    <text evidence="3">The sequence shown here is derived from an EMBL/GenBank/DDBJ whole genome shotgun (WGS) entry which is preliminary data.</text>
</comment>
<dbReference type="InterPro" id="IPR044926">
    <property type="entry name" value="RGS_subdomain_2"/>
</dbReference>
<dbReference type="EMBL" id="JAOPGA020001028">
    <property type="protein sequence ID" value="KAL0484174.1"/>
    <property type="molecule type" value="Genomic_DNA"/>
</dbReference>
<sequence length="583" mass="66111">MSAYNIEAILKHPKTRAKLKDYTDKVCQCPEIFAFLDAVEAHRLTKGEDQTMKSEAYIINKFMVNGSPMEINISVDIKNKKNIDAAHESVMNTLRNEIFFRYQTSEQFKSSISKMKSSMLNKITKGATNIDEEEAQLTKNWLRSGLWDGLTEGQNQSTFRSKHKIGVNVLGSSGPINLCPSYLYKSEGDLPYNIEQVLSMLSDPQYNNVYDNNLYSSTPLGHIPSSFVGKYPVNVNLVNYPMTWPMSNRDFVVATTAYKVSDVPLIYNIIHKSIEYKSQPRRGTVRATLFSSWLLQKTSETNTKYFEVTYRNLLSNNDVNSKIASCYEIMNKNKTNHLHSGLTSAMTLFVKTHKTPQQNALKDLVIQSENRAIAVQTKSNQSVCGEQQLEILKSIWQEEVSTTPTEDQISNQPLLKRITYVSLHATSMSSAEIKSIADISVRNNGFKGITGILLCAGKVFYQVMEGTPKDIEETFKRIKRDARHTKIRVVKEENNLVESERQFPVWSMRTVNLEDQKEHYFAQHLIQMIQLVGDRQLISCSASPSEQSALDALANQMNRDNSSGECSDDCSDWSDSLDEPSEH</sequence>
<dbReference type="InterPro" id="IPR036046">
    <property type="entry name" value="Acylphosphatase-like_dom_sf"/>
</dbReference>
<dbReference type="InterPro" id="IPR051213">
    <property type="entry name" value="START_lipid_transfer"/>
</dbReference>
<accession>A0AAW2Z4E9</accession>
<dbReference type="InterPro" id="IPR036305">
    <property type="entry name" value="RGS_sf"/>
</dbReference>
<dbReference type="GO" id="GO:0071949">
    <property type="term" value="F:FAD binding"/>
    <property type="evidence" value="ECO:0007669"/>
    <property type="project" value="InterPro"/>
</dbReference>
<dbReference type="SUPFAM" id="SSF48097">
    <property type="entry name" value="Regulator of G-protein signaling, RGS"/>
    <property type="match status" value="1"/>
</dbReference>
<reference evidence="3 4" key="1">
    <citation type="submission" date="2024-03" db="EMBL/GenBank/DDBJ databases">
        <title>The Acrasis kona genome and developmental transcriptomes reveal deep origins of eukaryotic multicellular pathways.</title>
        <authorList>
            <person name="Sheikh S."/>
            <person name="Fu C.-J."/>
            <person name="Brown M.W."/>
            <person name="Baldauf S.L."/>
        </authorList>
    </citation>
    <scope>NUCLEOTIDE SEQUENCE [LARGE SCALE GENOMIC DNA]</scope>
    <source>
        <strain evidence="3 4">ATCC MYA-3509</strain>
    </source>
</reference>
<dbReference type="PANTHER" id="PTHR19308:SF14">
    <property type="entry name" value="START DOMAIN-CONTAINING PROTEIN"/>
    <property type="match status" value="1"/>
</dbReference>
<feature type="domain" description="BLUF" evidence="2">
    <location>
        <begin position="415"/>
        <end position="509"/>
    </location>
</feature>
<evidence type="ECO:0000313" key="3">
    <source>
        <dbReference type="EMBL" id="KAL0484174.1"/>
    </source>
</evidence>
<gene>
    <name evidence="3" type="ORF">AKO1_004722</name>
</gene>
<dbReference type="Gene3D" id="1.10.167.10">
    <property type="entry name" value="Regulator of G-protein Signalling 4, domain 2"/>
    <property type="match status" value="1"/>
</dbReference>
<dbReference type="SUPFAM" id="SSF55961">
    <property type="entry name" value="Bet v1-like"/>
    <property type="match status" value="1"/>
</dbReference>
<evidence type="ECO:0000313" key="4">
    <source>
        <dbReference type="Proteomes" id="UP001431209"/>
    </source>
</evidence>
<dbReference type="Pfam" id="PF04940">
    <property type="entry name" value="BLUF"/>
    <property type="match status" value="1"/>
</dbReference>
<feature type="region of interest" description="Disordered" evidence="1">
    <location>
        <begin position="555"/>
        <end position="583"/>
    </location>
</feature>
<dbReference type="InterPro" id="IPR007024">
    <property type="entry name" value="BLUF_domain"/>
</dbReference>
<dbReference type="AlphaFoldDB" id="A0AAW2Z4E9"/>